<dbReference type="NCBIfam" id="NF007907">
    <property type="entry name" value="PRK10618.1"/>
    <property type="match status" value="1"/>
</dbReference>
<dbReference type="GO" id="GO:0000160">
    <property type="term" value="P:phosphorelay signal transduction system"/>
    <property type="evidence" value="ECO:0007669"/>
    <property type="project" value="UniProtKB-KW"/>
</dbReference>
<evidence type="ECO:0000259" key="5">
    <source>
        <dbReference type="PROSITE" id="PS50109"/>
    </source>
</evidence>
<evidence type="ECO:0000256" key="3">
    <source>
        <dbReference type="PROSITE-ProRule" id="PRU00110"/>
    </source>
</evidence>
<dbReference type="Pfam" id="PF02518">
    <property type="entry name" value="HATPase_c"/>
    <property type="match status" value="1"/>
</dbReference>
<dbReference type="Gene3D" id="1.20.120.160">
    <property type="entry name" value="HPT domain"/>
    <property type="match status" value="1"/>
</dbReference>
<feature type="transmembrane region" description="Helical" evidence="4">
    <location>
        <begin position="12"/>
        <end position="35"/>
    </location>
</feature>
<dbReference type="Gene3D" id="3.40.50.11620">
    <property type="entry name" value="Phosphotransferase RcsD, RcsD-ABL domain"/>
    <property type="match status" value="1"/>
</dbReference>
<evidence type="ECO:0000256" key="1">
    <source>
        <dbReference type="ARBA" id="ARBA00022553"/>
    </source>
</evidence>
<organism evidence="7 8">
    <name type="scientific">Providencia heimbachae ATCC 35613</name>
    <dbReference type="NCBI Taxonomy" id="1354272"/>
    <lineage>
        <taxon>Bacteria</taxon>
        <taxon>Pseudomonadati</taxon>
        <taxon>Pseudomonadota</taxon>
        <taxon>Gammaproteobacteria</taxon>
        <taxon>Enterobacterales</taxon>
        <taxon>Morganellaceae</taxon>
        <taxon>Providencia</taxon>
    </lineage>
</organism>
<proteinExistence type="predicted"/>
<dbReference type="SUPFAM" id="SSF47226">
    <property type="entry name" value="Histidine-containing phosphotransfer domain, HPT domain"/>
    <property type="match status" value="1"/>
</dbReference>
<dbReference type="Pfam" id="PF16359">
    <property type="entry name" value="RcsD_ABL"/>
    <property type="match status" value="1"/>
</dbReference>
<keyword evidence="8" id="KW-1185">Reference proteome</keyword>
<dbReference type="PATRIC" id="fig|1354272.4.peg.3748"/>
<evidence type="ECO:0000313" key="8">
    <source>
        <dbReference type="Proteomes" id="UP000078224"/>
    </source>
</evidence>
<dbReference type="SUPFAM" id="SSF55874">
    <property type="entry name" value="ATPase domain of HSP90 chaperone/DNA topoisomerase II/histidine kinase"/>
    <property type="match status" value="1"/>
</dbReference>
<feature type="modified residue" description="Phosphohistidine" evidence="3">
    <location>
        <position position="851"/>
    </location>
</feature>
<keyword evidence="4" id="KW-1133">Transmembrane helix</keyword>
<comment type="caution">
    <text evidence="7">The sequence shown here is derived from an EMBL/GenBank/DDBJ whole genome shotgun (WGS) entry which is preliminary data.</text>
</comment>
<dbReference type="OrthoDB" id="6414457at2"/>
<evidence type="ECO:0000256" key="2">
    <source>
        <dbReference type="ARBA" id="ARBA00023012"/>
    </source>
</evidence>
<feature type="transmembrane region" description="Helical" evidence="4">
    <location>
        <begin position="293"/>
        <end position="315"/>
    </location>
</feature>
<dbReference type="InterPro" id="IPR008207">
    <property type="entry name" value="Sig_transdc_His_kin_Hpt_dom"/>
</dbReference>
<dbReference type="GO" id="GO:0009927">
    <property type="term" value="F:histidine phosphotransfer kinase activity"/>
    <property type="evidence" value="ECO:0007669"/>
    <property type="project" value="InterPro"/>
</dbReference>
<feature type="domain" description="HPt" evidence="6">
    <location>
        <begin position="812"/>
        <end position="903"/>
    </location>
</feature>
<dbReference type="EC" id="2.7.3.-" evidence="7"/>
<evidence type="ECO:0000313" key="7">
    <source>
        <dbReference type="EMBL" id="OAT47769.1"/>
    </source>
</evidence>
<dbReference type="InterPro" id="IPR005467">
    <property type="entry name" value="His_kinase_dom"/>
</dbReference>
<dbReference type="InterPro" id="IPR036890">
    <property type="entry name" value="HATPase_C_sf"/>
</dbReference>
<dbReference type="CDD" id="cd00088">
    <property type="entry name" value="HPT"/>
    <property type="match status" value="1"/>
</dbReference>
<evidence type="ECO:0000256" key="4">
    <source>
        <dbReference type="SAM" id="Phobius"/>
    </source>
</evidence>
<gene>
    <name evidence="7" type="ORF">M998_3666</name>
</gene>
<dbReference type="InterPro" id="IPR036641">
    <property type="entry name" value="HPT_dom_sf"/>
</dbReference>
<keyword evidence="4" id="KW-0472">Membrane</keyword>
<dbReference type="Gene3D" id="3.30.565.10">
    <property type="entry name" value="Histidine kinase-like ATPase, C-terminal domain"/>
    <property type="match status" value="1"/>
</dbReference>
<dbReference type="Pfam" id="PF01627">
    <property type="entry name" value="Hpt"/>
    <property type="match status" value="1"/>
</dbReference>
<keyword evidence="4" id="KW-0812">Transmembrane</keyword>
<feature type="domain" description="Histidine kinase" evidence="5">
    <location>
        <begin position="448"/>
        <end position="669"/>
    </location>
</feature>
<sequence length="903" mass="103155">MYRQSILKSTTLSRIFIAFILLLIVMLSLSLYNYYHAWQQNRQTALGSMATRLAYQIEDYRYQASHMYKLANDKSVTVPIDQHAITEVRHDVYWISSTNQTIDSIVFGDNKESNSILATKLANYMEIVWGARNEFNSMYYLNGQDNTLVLVTTHSILKPELRYKESYLTLTAEEKRADMLTQSTLLDRREIISNVQKYAPDNVFYYTYRLMFNSPGQLTSVISFDISINSLIPFSLQGNNLTINPRTSSTSNTEALVTIAGTNLIFSQSIEGTNYQIHYRVSAKDIIIEILSYNFWLITCILAVALLALLATIFIRSRIISPNTTMLRELQFKEGVNNDIINNISYGILVYDFNTNKKILSNNIANQLLPSMDLTHIKEMATDNHDVIQVSIENNVYEVILINSTMMENAVLFIIVDKDKEVLTQKRQELATREYQKNILLRKIVFENMINEISPSLKKIDAAMTHIAQSIHIENLNHDISQQVIEIENHLHHINNWFTNIELLNQLETQTDKLKTEKISVSNLVSHYLRQNLSHFNHKGLDLYFYNNINPDSLIETSPTYLQNLLQLILEYSIATTSFGKVSVYLNYQSDQHVVSISIKDSGIGLTNQELNNLQNPFAGQIPNPAQFTRSGITFYLCKLLTKKMNGMFSIKTSGTIGTHYEVTLPAMNAAIVNDYPTLLEDIYVRLNIHNLDISRIVKSTLTHYGAESLDINESSPHSDWDLLVTDNNEEGFKNIIKINGRLPEIDIVSPNYIEANANFADQLIDAISLLIENSELQDNNSVSFFTESLDNQEASVISSESLESTLCTYRSILLNSDYKDLFITTVPIDINKLYNSDSVGDLTELKNTAHRLKGVFAMLDFKCLHKLCEDLERFIADENGLEIRNRIRELDISVKRLMPEGN</sequence>
<accession>A0A1B7JIM5</accession>
<reference evidence="7 8" key="1">
    <citation type="submission" date="2016-04" db="EMBL/GenBank/DDBJ databases">
        <title>ATOL: Assembling a taxonomically balanced genome-scale reconstruction of the evolutionary history of the Enterobacteriaceae.</title>
        <authorList>
            <person name="Plunkett G.III."/>
            <person name="Neeno-Eckwall E.C."/>
            <person name="Glasner J.D."/>
            <person name="Perna N.T."/>
        </authorList>
    </citation>
    <scope>NUCLEOTIDE SEQUENCE [LARGE SCALE GENOMIC DNA]</scope>
    <source>
        <strain evidence="7 8">ATCC 35613</strain>
    </source>
</reference>
<name>A0A1B7JIM5_9GAMM</name>
<keyword evidence="1 3" id="KW-0597">Phosphoprotein</keyword>
<dbReference type="PROSITE" id="PS50109">
    <property type="entry name" value="HIS_KIN"/>
    <property type="match status" value="1"/>
</dbReference>
<dbReference type="Proteomes" id="UP000078224">
    <property type="component" value="Unassembled WGS sequence"/>
</dbReference>
<dbReference type="AlphaFoldDB" id="A0A1B7JIM5"/>
<dbReference type="GO" id="GO:0005886">
    <property type="term" value="C:plasma membrane"/>
    <property type="evidence" value="ECO:0007669"/>
    <property type="project" value="InterPro"/>
</dbReference>
<protein>
    <submittedName>
        <fullName evidence="7">Two-component sensor protein</fullName>
        <ecNumber evidence="7">2.7.3.-</ecNumber>
    </submittedName>
</protein>
<dbReference type="InterPro" id="IPR030861">
    <property type="entry name" value="Ptransferase_RcsD"/>
</dbReference>
<dbReference type="EMBL" id="LXEW01000049">
    <property type="protein sequence ID" value="OAT47769.1"/>
    <property type="molecule type" value="Genomic_DNA"/>
</dbReference>
<dbReference type="InterPro" id="IPR003594">
    <property type="entry name" value="HATPase_dom"/>
</dbReference>
<dbReference type="InterPro" id="IPR038616">
    <property type="entry name" value="RcsD_ABL_sf"/>
</dbReference>
<keyword evidence="2" id="KW-0902">Two-component regulatory system</keyword>
<evidence type="ECO:0000259" key="6">
    <source>
        <dbReference type="PROSITE" id="PS50894"/>
    </source>
</evidence>
<dbReference type="InterPro" id="IPR032306">
    <property type="entry name" value="RcsD_ABL"/>
</dbReference>
<dbReference type="RefSeq" id="WP_068910190.1">
    <property type="nucleotide sequence ID" value="NZ_LXEW01000049.1"/>
</dbReference>
<keyword evidence="7" id="KW-0808">Transferase</keyword>
<dbReference type="PROSITE" id="PS50894">
    <property type="entry name" value="HPT"/>
    <property type="match status" value="1"/>
</dbReference>